<dbReference type="EMBL" id="SNZH01000006">
    <property type="protein sequence ID" value="TDR44119.1"/>
    <property type="molecule type" value="Genomic_DNA"/>
</dbReference>
<reference evidence="1 2" key="1">
    <citation type="submission" date="2019-03" db="EMBL/GenBank/DDBJ databases">
        <title>Genomic Encyclopedia of Type Strains, Phase IV (KMG-IV): sequencing the most valuable type-strain genomes for metagenomic binning, comparative biology and taxonomic classification.</title>
        <authorList>
            <person name="Goeker M."/>
        </authorList>
    </citation>
    <scope>NUCLEOTIDE SEQUENCE [LARGE SCALE GENOMIC DNA]</scope>
    <source>
        <strain evidence="1 2">DSM 21667</strain>
    </source>
</reference>
<dbReference type="RefSeq" id="WP_133818855.1">
    <property type="nucleotide sequence ID" value="NZ_SNZH01000006.1"/>
</dbReference>
<comment type="caution">
    <text evidence="1">The sequence shown here is derived from an EMBL/GenBank/DDBJ whole genome shotgun (WGS) entry which is preliminary data.</text>
</comment>
<sequence>MASNCPHCKDRSLNHSRIEADLPALSCDGCGGSLLSLLAYRHWRESQPAQVHTDADAADAPLTEVKDTSIALCCPKCQHFMTKFRVSADARNQIDLCVHCDEAWLDRGEWQLLDRLALAGKLTQVFTQPWQNRVRSTEAERRAEQRWSERLGEHYERALQTREWLRDNPDAREILAYVNQVRDDIPL</sequence>
<proteinExistence type="predicted"/>
<keyword evidence="2" id="KW-1185">Reference proteome</keyword>
<protein>
    <submittedName>
        <fullName evidence="1">Zn-finger nucleic acid-binding protein</fullName>
    </submittedName>
</protein>
<dbReference type="Proteomes" id="UP000295293">
    <property type="component" value="Unassembled WGS sequence"/>
</dbReference>
<dbReference type="AlphaFoldDB" id="A0A4R6YYL6"/>
<evidence type="ECO:0000313" key="1">
    <source>
        <dbReference type="EMBL" id="TDR44119.1"/>
    </source>
</evidence>
<gene>
    <name evidence="1" type="ORF">DFR29_106266</name>
</gene>
<accession>A0A4R6YYL6</accession>
<dbReference type="OrthoDB" id="9814037at2"/>
<evidence type="ECO:0000313" key="2">
    <source>
        <dbReference type="Proteomes" id="UP000295293"/>
    </source>
</evidence>
<organism evidence="1 2">
    <name type="scientific">Tahibacter aquaticus</name>
    <dbReference type="NCBI Taxonomy" id="520092"/>
    <lineage>
        <taxon>Bacteria</taxon>
        <taxon>Pseudomonadati</taxon>
        <taxon>Pseudomonadota</taxon>
        <taxon>Gammaproteobacteria</taxon>
        <taxon>Lysobacterales</taxon>
        <taxon>Rhodanobacteraceae</taxon>
        <taxon>Tahibacter</taxon>
    </lineage>
</organism>
<name>A0A4R6YYL6_9GAMM</name>